<dbReference type="EMBL" id="JBHLWV010000016">
    <property type="protein sequence ID" value="MFC0314493.1"/>
    <property type="molecule type" value="Genomic_DNA"/>
</dbReference>
<name>A0ABV6H6I1_9ACTN</name>
<comment type="caution">
    <text evidence="2">The sequence shown here is derived from an EMBL/GenBank/DDBJ whole genome shotgun (WGS) entry which is preliminary data.</text>
</comment>
<sequence length="494" mass="51688">MTDVVVPAPPPLSRLGQVELMHTGTWSASTGVHTFTTGDLANAVTALDCPAVHRPTLKLGHTDPRFDGEPAVGYIDNLGLLDDGHTLVGDYVGMPGWLGPIIASAYPQRSIEGQWSYRCALGHTHDFVLTAVALLGVSHPAIGTLQSLQDVAQLYGVDVAATTGADATPFVIMMEGTLMPQPLSVTATVSTEDVRRAYYDDAPWSYWIEEFSLDPMQLIVIDDDSGDRLRVPVIIGDGDGADGVTFGEPVKVAIRYDDVAPTDDPAQAEQVAASAPILRYASRAESRHGQSAAAAEPAAGGNTNEGGSGVEITNEQLAALRTALGLADDADLEAIIAAVTVLADGLTQIREAVSLGDEADVAAVIKAVASLAAAVPTGEQAAARAAAADSVVQVDKSAFAQLQRDAAAGREARDQQVRESRERTVDNAVASGRIPPARREHYMNLMSMDEQGTSAMLASIPEGTVAPTVELGHSVTHEDGGDLGWFNTAPTKEA</sequence>
<dbReference type="GO" id="GO:0006508">
    <property type="term" value="P:proteolysis"/>
    <property type="evidence" value="ECO:0007669"/>
    <property type="project" value="UniProtKB-KW"/>
</dbReference>
<feature type="compositionally biased region" description="Low complexity" evidence="1">
    <location>
        <begin position="292"/>
        <end position="302"/>
    </location>
</feature>
<dbReference type="GO" id="GO:0008233">
    <property type="term" value="F:peptidase activity"/>
    <property type="evidence" value="ECO:0007669"/>
    <property type="project" value="UniProtKB-KW"/>
</dbReference>
<dbReference type="Pfam" id="PF10123">
    <property type="entry name" value="Mu-like_Pro"/>
    <property type="match status" value="1"/>
</dbReference>
<reference evidence="2 3" key="1">
    <citation type="submission" date="2024-09" db="EMBL/GenBank/DDBJ databases">
        <authorList>
            <person name="Sun Q."/>
            <person name="Mori K."/>
        </authorList>
    </citation>
    <scope>NUCLEOTIDE SEQUENCE [LARGE SCALE GENOMIC DNA]</scope>
    <source>
        <strain evidence="2 3">CCM 7957</strain>
    </source>
</reference>
<dbReference type="RefSeq" id="WP_382362328.1">
    <property type="nucleotide sequence ID" value="NZ_JBHLWV010000016.1"/>
</dbReference>
<gene>
    <name evidence="2" type="ORF">ACFFJD_06470</name>
</gene>
<evidence type="ECO:0000313" key="2">
    <source>
        <dbReference type="EMBL" id="MFC0314493.1"/>
    </source>
</evidence>
<keyword evidence="2" id="KW-0645">Protease</keyword>
<feature type="region of interest" description="Disordered" evidence="1">
    <location>
        <begin position="289"/>
        <end position="309"/>
    </location>
</feature>
<evidence type="ECO:0000256" key="1">
    <source>
        <dbReference type="SAM" id="MobiDB-lite"/>
    </source>
</evidence>
<dbReference type="Proteomes" id="UP001589783">
    <property type="component" value="Unassembled WGS sequence"/>
</dbReference>
<keyword evidence="2" id="KW-0378">Hydrolase</keyword>
<accession>A0ABV6H6I1</accession>
<keyword evidence="3" id="KW-1185">Reference proteome</keyword>
<dbReference type="InterPro" id="IPR012106">
    <property type="entry name" value="Phage_Mu_Gp1"/>
</dbReference>
<proteinExistence type="predicted"/>
<organism evidence="2 3">
    <name type="scientific">Gordonia phosphorivorans</name>
    <dbReference type="NCBI Taxonomy" id="1056982"/>
    <lineage>
        <taxon>Bacteria</taxon>
        <taxon>Bacillati</taxon>
        <taxon>Actinomycetota</taxon>
        <taxon>Actinomycetes</taxon>
        <taxon>Mycobacteriales</taxon>
        <taxon>Gordoniaceae</taxon>
        <taxon>Gordonia</taxon>
    </lineage>
</organism>
<protein>
    <submittedName>
        <fullName evidence="2">Phage protease</fullName>
    </submittedName>
</protein>
<evidence type="ECO:0000313" key="3">
    <source>
        <dbReference type="Proteomes" id="UP001589783"/>
    </source>
</evidence>